<organism evidence="1 2">
    <name type="scientific">Leptospira santarosai str. CBC1416</name>
    <dbReference type="NCBI Taxonomy" id="1193059"/>
    <lineage>
        <taxon>Bacteria</taxon>
        <taxon>Pseudomonadati</taxon>
        <taxon>Spirochaetota</taxon>
        <taxon>Spirochaetia</taxon>
        <taxon>Leptospirales</taxon>
        <taxon>Leptospiraceae</taxon>
        <taxon>Leptospira</taxon>
    </lineage>
</organism>
<proteinExistence type="predicted"/>
<protein>
    <submittedName>
        <fullName evidence="1">Uncharacterized protein</fullName>
    </submittedName>
</protein>
<name>M6VN09_9LEPT</name>
<accession>M6VN09</accession>
<dbReference type="Proteomes" id="UP000012149">
    <property type="component" value="Unassembled WGS sequence"/>
</dbReference>
<reference evidence="1 2" key="1">
    <citation type="submission" date="2013-01" db="EMBL/GenBank/DDBJ databases">
        <authorList>
            <person name="Harkins D.M."/>
            <person name="Durkin A.S."/>
            <person name="Brinkac L.M."/>
            <person name="Haft D.H."/>
            <person name="Selengut J.D."/>
            <person name="Sanka R."/>
            <person name="DePew J."/>
            <person name="Purushe J."/>
            <person name="Matthias M.A."/>
            <person name="Vinetz J.M."/>
            <person name="Sutton G.G."/>
            <person name="Nierman W.C."/>
            <person name="Fouts D.E."/>
        </authorList>
    </citation>
    <scope>NUCLEOTIDE SEQUENCE [LARGE SCALE GENOMIC DNA]</scope>
    <source>
        <strain evidence="1 2">CBC1416</strain>
    </source>
</reference>
<evidence type="ECO:0000313" key="2">
    <source>
        <dbReference type="Proteomes" id="UP000012149"/>
    </source>
</evidence>
<sequence>MFQSTYSGKRSNPIPFFTKFVFFRFRSLASYAFFKVLSKPKVRRFSKERD</sequence>
<dbReference type="EMBL" id="AKWE02000086">
    <property type="protein sequence ID" value="EMO58205.1"/>
    <property type="molecule type" value="Genomic_DNA"/>
</dbReference>
<dbReference type="AlphaFoldDB" id="M6VN09"/>
<gene>
    <name evidence="1" type="ORF">LEP1GSC161_1463</name>
</gene>
<comment type="caution">
    <text evidence="1">The sequence shown here is derived from an EMBL/GenBank/DDBJ whole genome shotgun (WGS) entry which is preliminary data.</text>
</comment>
<evidence type="ECO:0000313" key="1">
    <source>
        <dbReference type="EMBL" id="EMO58205.1"/>
    </source>
</evidence>